<organism evidence="5 6">
    <name type="scientific">Desulfoluna butyratoxydans</name>
    <dbReference type="NCBI Taxonomy" id="231438"/>
    <lineage>
        <taxon>Bacteria</taxon>
        <taxon>Pseudomonadati</taxon>
        <taxon>Thermodesulfobacteriota</taxon>
        <taxon>Desulfobacteria</taxon>
        <taxon>Desulfobacterales</taxon>
        <taxon>Desulfolunaceae</taxon>
        <taxon>Desulfoluna</taxon>
    </lineage>
</organism>
<evidence type="ECO:0000256" key="3">
    <source>
        <dbReference type="ARBA" id="ARBA00022801"/>
    </source>
</evidence>
<dbReference type="InterPro" id="IPR051792">
    <property type="entry name" value="GGT_bact"/>
</dbReference>
<reference evidence="5 6" key="1">
    <citation type="submission" date="2019-03" db="EMBL/GenBank/DDBJ databases">
        <authorList>
            <person name="Nijsse B."/>
        </authorList>
    </citation>
    <scope>NUCLEOTIDE SEQUENCE [LARGE SCALE GENOMIC DNA]</scope>
    <source>
        <strain evidence="5">Desulfoluna butyratoxydans MSL71</strain>
    </source>
</reference>
<dbReference type="Pfam" id="PF01019">
    <property type="entry name" value="G_glu_transpept"/>
    <property type="match status" value="1"/>
</dbReference>
<dbReference type="Proteomes" id="UP000507962">
    <property type="component" value="Unassembled WGS sequence"/>
</dbReference>
<dbReference type="AlphaFoldDB" id="A0A4U8YRQ5"/>
<keyword evidence="2" id="KW-0808">Transferase</keyword>
<gene>
    <name evidence="5" type="ORF">MSL71_42390</name>
</gene>
<accession>A0A4U8YRQ5</accession>
<dbReference type="PANTHER" id="PTHR43199">
    <property type="entry name" value="GLUTATHIONE HYDROLASE"/>
    <property type="match status" value="1"/>
</dbReference>
<evidence type="ECO:0000256" key="4">
    <source>
        <dbReference type="ARBA" id="ARBA00023145"/>
    </source>
</evidence>
<dbReference type="PANTHER" id="PTHR43199:SF1">
    <property type="entry name" value="GLUTATHIONE HYDROLASE PROENZYME"/>
    <property type="match status" value="1"/>
</dbReference>
<evidence type="ECO:0000256" key="1">
    <source>
        <dbReference type="ARBA" id="ARBA00009381"/>
    </source>
</evidence>
<dbReference type="InterPro" id="IPR043137">
    <property type="entry name" value="GGT_ssub_C"/>
</dbReference>
<dbReference type="GO" id="GO:0016787">
    <property type="term" value="F:hydrolase activity"/>
    <property type="evidence" value="ECO:0007669"/>
    <property type="project" value="UniProtKB-KW"/>
</dbReference>
<keyword evidence="4" id="KW-0865">Zymogen</keyword>
<evidence type="ECO:0000313" key="6">
    <source>
        <dbReference type="Proteomes" id="UP000507962"/>
    </source>
</evidence>
<dbReference type="RefSeq" id="WP_180144593.1">
    <property type="nucleotide sequence ID" value="NZ_CAADHO010000010.1"/>
</dbReference>
<dbReference type="Gene3D" id="3.60.20.40">
    <property type="match status" value="1"/>
</dbReference>
<name>A0A4U8YRQ5_9BACT</name>
<dbReference type="SUPFAM" id="SSF56235">
    <property type="entry name" value="N-terminal nucleophile aminohydrolases (Ntn hydrolases)"/>
    <property type="match status" value="1"/>
</dbReference>
<keyword evidence="3" id="KW-0378">Hydrolase</keyword>
<dbReference type="GO" id="GO:0016740">
    <property type="term" value="F:transferase activity"/>
    <property type="evidence" value="ECO:0007669"/>
    <property type="project" value="UniProtKB-KW"/>
</dbReference>
<dbReference type="PRINTS" id="PR01210">
    <property type="entry name" value="GGTRANSPTASE"/>
</dbReference>
<protein>
    <submittedName>
        <fullName evidence="5">Gamma-glutamyltranspeptidase</fullName>
    </submittedName>
</protein>
<evidence type="ECO:0000256" key="2">
    <source>
        <dbReference type="ARBA" id="ARBA00022679"/>
    </source>
</evidence>
<keyword evidence="6" id="KW-1185">Reference proteome</keyword>
<sequence>MIQQHTRRFLDTDLVDPSDKRIHYPQRVGVSAKGMVASQHHLATEAGRTMLAAGGNAVDAAVAVAFALGVVEPAASGLGGQTMLTLHLTETERTFCLDGGSRAPNRTPPGELERAEQLRGHRATTVPSTPAVLFHALKHYGTKSLDEVLAPSIELAEKGYRISPLQHHLTRRELKHLKSHSGAPFFLKGGKTPYPIGAIFQQPVLAGTLKHLAKEGIEDFYQGEIAQLIHDDMESNNGLLRDDDLAQIPWPVERQPLITPFGDAEVFTFGPPGAGRTLIEAINLLEHFPELPEIIDTPRGVLLLAHIIRKANIDRSDRPADPTLFAQELELDEDITHKDYAARAAKRIHRRIKSSGETTHLSTIDAHGNMVALTQSIERVYGSFSASPKLGFLYNNYMSAFEYRDITHPYYLRPNAVPWASVAPTILLKTGEPWLSIGSPGSERIVSAVLQVLLRLFRGDTPYTAVEAPRMHVSIKGKVSLEGTRMRSDIGPMLSRHGFDLQVRDPYSFFLGSIQLVMSEGGTYLGVADPRRDGSAQGPD</sequence>
<dbReference type="Gene3D" id="1.10.246.230">
    <property type="match status" value="1"/>
</dbReference>
<dbReference type="InterPro" id="IPR029055">
    <property type="entry name" value="Ntn_hydrolases_N"/>
</dbReference>
<evidence type="ECO:0000313" key="5">
    <source>
        <dbReference type="EMBL" id="VFQ46571.1"/>
    </source>
</evidence>
<proteinExistence type="inferred from homology"/>
<comment type="similarity">
    <text evidence="1">Belongs to the gamma-glutamyltransferase family.</text>
</comment>
<dbReference type="EMBL" id="CAADHO010000010">
    <property type="protein sequence ID" value="VFQ46571.1"/>
    <property type="molecule type" value="Genomic_DNA"/>
</dbReference>